<organism evidence="16 18">
    <name type="scientific">Schistosoma rodhaini</name>
    <dbReference type="NCBI Taxonomy" id="6188"/>
    <lineage>
        <taxon>Eukaryota</taxon>
        <taxon>Metazoa</taxon>
        <taxon>Spiralia</taxon>
        <taxon>Lophotrochozoa</taxon>
        <taxon>Platyhelminthes</taxon>
        <taxon>Trematoda</taxon>
        <taxon>Digenea</taxon>
        <taxon>Strigeidida</taxon>
        <taxon>Schistosomatoidea</taxon>
        <taxon>Schistosomatidae</taxon>
        <taxon>Schistosoma</taxon>
    </lineage>
</organism>
<feature type="domain" description="Ion transport" evidence="15">
    <location>
        <begin position="74"/>
        <end position="223"/>
    </location>
</feature>
<evidence type="ECO:0000256" key="1">
    <source>
        <dbReference type="ARBA" id="ARBA00004651"/>
    </source>
</evidence>
<evidence type="ECO:0000256" key="13">
    <source>
        <dbReference type="SAM" id="MobiDB-lite"/>
    </source>
</evidence>
<keyword evidence="10 14" id="KW-0472">Membrane</keyword>
<dbReference type="WBParaSite" id="SRDH1_58080.2">
    <property type="protein sequence ID" value="SRDH1_58080.2"/>
    <property type="gene ID" value="SRDH1_58080"/>
</dbReference>
<evidence type="ECO:0000313" key="17">
    <source>
        <dbReference type="WBParaSite" id="SRDH1_58080.1"/>
    </source>
</evidence>
<evidence type="ECO:0000256" key="9">
    <source>
        <dbReference type="ARBA" id="ARBA00023065"/>
    </source>
</evidence>
<evidence type="ECO:0000256" key="6">
    <source>
        <dbReference type="ARBA" id="ARBA00022882"/>
    </source>
</evidence>
<reference evidence="17 18" key="2">
    <citation type="submission" date="2023-11" db="UniProtKB">
        <authorList>
            <consortium name="WormBaseParasite"/>
        </authorList>
    </citation>
    <scope>IDENTIFICATION</scope>
</reference>
<proteinExistence type="predicted"/>
<comment type="subcellular location">
    <subcellularLocation>
        <location evidence="1">Cell membrane</location>
        <topology evidence="1">Multi-pass membrane protein</topology>
    </subcellularLocation>
</comment>
<dbReference type="PANTHER" id="PTHR46480:SF1">
    <property type="entry name" value="VOLTAGE-GATED HYDROGEN CHANNEL 1"/>
    <property type="match status" value="1"/>
</dbReference>
<dbReference type="GO" id="GO:0005886">
    <property type="term" value="C:plasma membrane"/>
    <property type="evidence" value="ECO:0007669"/>
    <property type="project" value="UniProtKB-SubCell"/>
</dbReference>
<keyword evidence="16" id="KW-1185">Reference proteome</keyword>
<dbReference type="Pfam" id="PF00520">
    <property type="entry name" value="Ion_trans"/>
    <property type="match status" value="1"/>
</dbReference>
<evidence type="ECO:0000313" key="18">
    <source>
        <dbReference type="WBParaSite" id="SRDH1_58080.2"/>
    </source>
</evidence>
<feature type="compositionally biased region" description="Polar residues" evidence="13">
    <location>
        <begin position="10"/>
        <end position="20"/>
    </location>
</feature>
<dbReference type="Gene3D" id="1.20.120.350">
    <property type="entry name" value="Voltage-gated potassium channels. Chain C"/>
    <property type="match status" value="1"/>
</dbReference>
<keyword evidence="6" id="KW-0851">Voltage-gated channel</keyword>
<sequence length="280" mass="32290">MKHKRRQISTEESNQCQSDITNGLLSPLNEIIEIPSETQIATTTTTTPIEPINTIHSCTKRYKLFFSKILDCKLFHMIIVVLCALDGILVICMLLLEIESLKLKPCPLRNRLNLISFIFECISYMIISLFLIEIPIKLWTYGIKFYHYQWIELLDVFVCIISFTVDTYNIHRHVTEFKTSHDDFKLAEEHSMDDVEQSIHTTIADAAGLLVLFRLWRVIRIVNSIIVSVTATHERNVKSLKEAQNISLKRIGELEQLLQDNNIPTPPLTPKIQSILAKKI</sequence>
<dbReference type="InterPro" id="IPR031846">
    <property type="entry name" value="Hvcn1"/>
</dbReference>
<evidence type="ECO:0000256" key="12">
    <source>
        <dbReference type="ARBA" id="ARBA00031989"/>
    </source>
</evidence>
<reference evidence="16" key="1">
    <citation type="submission" date="2022-06" db="EMBL/GenBank/DDBJ databases">
        <authorList>
            <person name="Berger JAMES D."/>
            <person name="Berger JAMES D."/>
        </authorList>
    </citation>
    <scope>NUCLEOTIDE SEQUENCE [LARGE SCALE GENOMIC DNA]</scope>
</reference>
<keyword evidence="11" id="KW-0407">Ion channel</keyword>
<dbReference type="GO" id="GO:0034702">
    <property type="term" value="C:monoatomic ion channel complex"/>
    <property type="evidence" value="ECO:0007669"/>
    <property type="project" value="UniProtKB-KW"/>
</dbReference>
<evidence type="ECO:0000313" key="16">
    <source>
        <dbReference type="Proteomes" id="UP000050792"/>
    </source>
</evidence>
<accession>A0AA85FN18</accession>
<evidence type="ECO:0000256" key="8">
    <source>
        <dbReference type="ARBA" id="ARBA00023054"/>
    </source>
</evidence>
<name>A0AA85FN18_9TREM</name>
<dbReference type="WBParaSite" id="SRDH1_58080.1">
    <property type="protein sequence ID" value="SRDH1_58080.1"/>
    <property type="gene ID" value="SRDH1_58080"/>
</dbReference>
<dbReference type="GO" id="GO:0030171">
    <property type="term" value="F:voltage-gated proton channel activity"/>
    <property type="evidence" value="ECO:0007669"/>
    <property type="project" value="InterPro"/>
</dbReference>
<evidence type="ECO:0000256" key="7">
    <source>
        <dbReference type="ARBA" id="ARBA00022989"/>
    </source>
</evidence>
<evidence type="ECO:0000259" key="15">
    <source>
        <dbReference type="Pfam" id="PF00520"/>
    </source>
</evidence>
<evidence type="ECO:0000256" key="5">
    <source>
        <dbReference type="ARBA" id="ARBA00022692"/>
    </source>
</evidence>
<dbReference type="Proteomes" id="UP000050792">
    <property type="component" value="Unassembled WGS sequence"/>
</dbReference>
<feature type="region of interest" description="Disordered" evidence="13">
    <location>
        <begin position="1"/>
        <end position="20"/>
    </location>
</feature>
<evidence type="ECO:0000256" key="10">
    <source>
        <dbReference type="ARBA" id="ARBA00023136"/>
    </source>
</evidence>
<keyword evidence="7 14" id="KW-1133">Transmembrane helix</keyword>
<dbReference type="InterPro" id="IPR005821">
    <property type="entry name" value="Ion_trans_dom"/>
</dbReference>
<dbReference type="PANTHER" id="PTHR46480">
    <property type="entry name" value="F20B24.22"/>
    <property type="match status" value="1"/>
</dbReference>
<evidence type="ECO:0000256" key="4">
    <source>
        <dbReference type="ARBA" id="ARBA00022475"/>
    </source>
</evidence>
<dbReference type="AlphaFoldDB" id="A0AA85FN18"/>
<keyword evidence="8" id="KW-0175">Coiled coil</keyword>
<dbReference type="InterPro" id="IPR027359">
    <property type="entry name" value="Volt_channel_dom_sf"/>
</dbReference>
<evidence type="ECO:0000256" key="11">
    <source>
        <dbReference type="ARBA" id="ARBA00023303"/>
    </source>
</evidence>
<feature type="transmembrane region" description="Helical" evidence="14">
    <location>
        <begin position="74"/>
        <end position="96"/>
    </location>
</feature>
<protein>
    <recommendedName>
        <fullName evidence="2">Voltage-gated hydrogen channel 1</fullName>
    </recommendedName>
    <alternativeName>
        <fullName evidence="12">Hydrogen voltage-gated channel 1</fullName>
    </alternativeName>
</protein>
<keyword evidence="9" id="KW-0406">Ion transport</keyword>
<evidence type="ECO:0000256" key="14">
    <source>
        <dbReference type="SAM" id="Phobius"/>
    </source>
</evidence>
<keyword evidence="4" id="KW-1003">Cell membrane</keyword>
<evidence type="ECO:0000256" key="3">
    <source>
        <dbReference type="ARBA" id="ARBA00022448"/>
    </source>
</evidence>
<keyword evidence="5 14" id="KW-0812">Transmembrane</keyword>
<keyword evidence="3" id="KW-0813">Transport</keyword>
<feature type="transmembrane region" description="Helical" evidence="14">
    <location>
        <begin position="117"/>
        <end position="136"/>
    </location>
</feature>
<evidence type="ECO:0000256" key="2">
    <source>
        <dbReference type="ARBA" id="ARBA00015897"/>
    </source>
</evidence>